<comment type="subcellular location">
    <subcellularLocation>
        <location evidence="1 4">Cell outer membrane</location>
    </subcellularLocation>
</comment>
<accession>A0ABY2G3L9</accession>
<evidence type="ECO:0000259" key="6">
    <source>
        <dbReference type="Pfam" id="PF07715"/>
    </source>
</evidence>
<dbReference type="Pfam" id="PF13715">
    <property type="entry name" value="CarbopepD_reg_2"/>
    <property type="match status" value="1"/>
</dbReference>
<reference evidence="7 8" key="1">
    <citation type="submission" date="2019-03" db="EMBL/GenBank/DDBJ databases">
        <title>Genomic Encyclopedia of Type Strains, Phase III (KMG-III): the genomes of soil and plant-associated and newly described type strains.</title>
        <authorList>
            <person name="Whitman W."/>
        </authorList>
    </citation>
    <scope>NUCLEOTIDE SEQUENCE [LARGE SCALE GENOMIC DNA]</scope>
    <source>
        <strain evidence="7 8">CGMCC 1.10957</strain>
    </source>
</reference>
<organism evidence="7 8">
    <name type="scientific">Meridianimaribacter flavus</name>
    <dbReference type="NCBI Taxonomy" id="571115"/>
    <lineage>
        <taxon>Bacteria</taxon>
        <taxon>Pseudomonadati</taxon>
        <taxon>Bacteroidota</taxon>
        <taxon>Flavobacteriia</taxon>
        <taxon>Flavobacteriales</taxon>
        <taxon>Flavobacteriaceae</taxon>
        <taxon>Meridianimaribacter</taxon>
    </lineage>
</organism>
<keyword evidence="2 4" id="KW-0472">Membrane</keyword>
<dbReference type="InterPro" id="IPR036942">
    <property type="entry name" value="Beta-barrel_TonB_sf"/>
</dbReference>
<dbReference type="InterPro" id="IPR008969">
    <property type="entry name" value="CarboxyPept-like_regulatory"/>
</dbReference>
<gene>
    <name evidence="7" type="ORF">A8975_2321</name>
</gene>
<keyword evidence="8" id="KW-1185">Reference proteome</keyword>
<dbReference type="InterPro" id="IPR037066">
    <property type="entry name" value="Plug_dom_sf"/>
</dbReference>
<evidence type="ECO:0000313" key="7">
    <source>
        <dbReference type="EMBL" id="TDY10594.1"/>
    </source>
</evidence>
<comment type="similarity">
    <text evidence="4">Belongs to the TonB-dependent receptor family.</text>
</comment>
<keyword evidence="3" id="KW-0998">Cell outer membrane</keyword>
<feature type="domain" description="TonB-dependent receptor plug" evidence="6">
    <location>
        <begin position="152"/>
        <end position="243"/>
    </location>
</feature>
<dbReference type="PANTHER" id="PTHR40980:SF4">
    <property type="entry name" value="TONB-DEPENDENT RECEPTOR-LIKE BETA-BARREL DOMAIN-CONTAINING PROTEIN"/>
    <property type="match status" value="1"/>
</dbReference>
<comment type="caution">
    <text evidence="7">The sequence shown here is derived from an EMBL/GenBank/DDBJ whole genome shotgun (WGS) entry which is preliminary data.</text>
</comment>
<name>A0ABY2G3L9_9FLAO</name>
<dbReference type="PANTHER" id="PTHR40980">
    <property type="entry name" value="PLUG DOMAIN-CONTAINING PROTEIN"/>
    <property type="match status" value="1"/>
</dbReference>
<evidence type="ECO:0000256" key="1">
    <source>
        <dbReference type="ARBA" id="ARBA00004442"/>
    </source>
</evidence>
<dbReference type="Pfam" id="PF00593">
    <property type="entry name" value="TonB_dep_Rec_b-barrel"/>
    <property type="match status" value="1"/>
</dbReference>
<keyword evidence="4" id="KW-0798">TonB box</keyword>
<sequence>MSTKIGWTIVYRIFIMKKNISTFIFFFFLAVSFSYAQKGKVAGTVMDGEFVEPMAFANILVKGTTTGTTSDFDGKYELELEPGTYTLIFSFVGYDTQEISEIVIKSNEITVIDVTLSTNSLETVVVTTTVKRNTENAVLNMQKKSVTLLDGLSAQSIKSSGASSVATAVKSVPGVSIQGGKYVYVRGLGDRYTKSILNGVDIPGLDPDRNTIQMDLFPTSILDNVIVLKSASAEYPADFTGGVVDIITKDFPNKFESSISLGMGYNPDMHFNDKYLTYTGSDTDFFGYDDGTRNLPINRYQPIPGTFENRLLLTSLTDKFNKELAAKQENSGMNFDLGFTLGDQYDLGNDMKLGYQTSFSYKNETTFYEERIDGAWIRQNGDPSEYQLNSTLSSRGSEGINNIILNGLAGVSLKTKKSKYKFNALHIQNGESTAGVYNQEISEDGTGGAQAPIYKNALTYTERSVTNFLLSGSHRFSNDENAWNLDWKLSPTFSKVYDKDHRITPLRPSDNNTFVISPSTATYPIRIWRWLQEENWVGKIDLKKKYNLFNSPAQLKFGGSYVYKFRDFSIDAFTFQITGDDSFIENGNVDNLLATQNIWTPDSDSGTHITFGDTFNPDNAYEGEHNIASTYISNEFNITEKFKTVLGLRTEYFKAYYTGADTQEDIVYEREEVQDKFDFFPSANLIYSLNDNVNLRASYYRTTARPSFKEQSNSQIYDPITNRLFIGDLDLVPSYINNFDLRYERYGDSGQMFAISGFYKDFKDPIEITFFESAANQLTPANLGNATVIGGEFEFRQRLGFILESLNDLKFNANVSVISSKLEMSQQEYNRRVLAAREGESIDRERDLQGQSPFLLNIGLDYNNEDIGLQTGLFYNVQGKTLEVVGTGIVPDVYTQPFNSLNFTLNKAFGETKNSSIELKISNLLNDKKESLSESFRADDQIFSLRDPGIEFSLGYSFKF</sequence>
<dbReference type="InterPro" id="IPR000531">
    <property type="entry name" value="Beta-barrel_TonB"/>
</dbReference>
<keyword evidence="7" id="KW-0675">Receptor</keyword>
<dbReference type="Proteomes" id="UP000294930">
    <property type="component" value="Unassembled WGS sequence"/>
</dbReference>
<evidence type="ECO:0000256" key="3">
    <source>
        <dbReference type="ARBA" id="ARBA00023237"/>
    </source>
</evidence>
<dbReference type="Gene3D" id="2.170.130.10">
    <property type="entry name" value="TonB-dependent receptor, plug domain"/>
    <property type="match status" value="1"/>
</dbReference>
<protein>
    <submittedName>
        <fullName evidence="7">TonB-dependent receptor</fullName>
    </submittedName>
</protein>
<dbReference type="SUPFAM" id="SSF56935">
    <property type="entry name" value="Porins"/>
    <property type="match status" value="1"/>
</dbReference>
<dbReference type="InterPro" id="IPR012910">
    <property type="entry name" value="Plug_dom"/>
</dbReference>
<evidence type="ECO:0000313" key="8">
    <source>
        <dbReference type="Proteomes" id="UP000294930"/>
    </source>
</evidence>
<feature type="domain" description="TonB-dependent receptor-like beta-barrel" evidence="5">
    <location>
        <begin position="472"/>
        <end position="924"/>
    </location>
</feature>
<evidence type="ECO:0000256" key="4">
    <source>
        <dbReference type="RuleBase" id="RU003357"/>
    </source>
</evidence>
<evidence type="ECO:0000256" key="2">
    <source>
        <dbReference type="ARBA" id="ARBA00023136"/>
    </source>
</evidence>
<evidence type="ECO:0000259" key="5">
    <source>
        <dbReference type="Pfam" id="PF00593"/>
    </source>
</evidence>
<dbReference type="Gene3D" id="2.60.40.1120">
    <property type="entry name" value="Carboxypeptidase-like, regulatory domain"/>
    <property type="match status" value="1"/>
</dbReference>
<dbReference type="EMBL" id="SOQZ01000005">
    <property type="protein sequence ID" value="TDY10594.1"/>
    <property type="molecule type" value="Genomic_DNA"/>
</dbReference>
<proteinExistence type="inferred from homology"/>
<dbReference type="Gene3D" id="2.40.170.20">
    <property type="entry name" value="TonB-dependent receptor, beta-barrel domain"/>
    <property type="match status" value="1"/>
</dbReference>
<dbReference type="Pfam" id="PF07715">
    <property type="entry name" value="Plug"/>
    <property type="match status" value="1"/>
</dbReference>
<dbReference type="SUPFAM" id="SSF49464">
    <property type="entry name" value="Carboxypeptidase regulatory domain-like"/>
    <property type="match status" value="1"/>
</dbReference>